<dbReference type="PANTHER" id="PTHR12916">
    <property type="entry name" value="CYTOCHROME C OXIDASE POLYPEPTIDE VIC-2"/>
    <property type="match status" value="1"/>
</dbReference>
<sequence>MCNCTELWTDDNCTTPLCPPFNETALELQGTETLVPENYTEVYQIGGASLTIECPDGRTYPNVTACQITHDYSSFTVEEWCLITTTTSSTTTTTVDTTTTEPTSASTTTTPATTTIPITTTTTVVTTTIAAACVTLNCKNGGTCVVGGKGASCSCAAGFSGTFCQDLDVVDYCALYNWPCQNNGTCSSAAPGYVCSCTTLWTGQNCTIPLCPPFNATLLQLDNTETLSPVNITQGYQVANTSLNITCPDGTVHLDVTTCQSTHNYTAFTPIVWCPTTTTSTTSTSTSTTTSIESTTTTEITDITTTPSVTTSVMAETTTVGACTAANCVYGTCDPSGGTCICDSGYSGTACDVADVVDYCKYANPCQNNGTCLNTVGGATCNCTELWTGANCTIPLCPPFDETLLQLQGNEKLEPTNFTSVNQTGGSSLDIICPDGTKYLNVTFCQTTHDYSTFTPQAIWCPETTTSSSTTETTDSSTTDVSTTIETSTNDLSTTTVSTAIISTVTPYIPVTVADCSTNPCYNGGTCISTGTYNYCNCTPGYTGSNCQQQEVIDPCTDSFSNDPCLTVNHTHCVVVNETNYYCQCDYLWGRTVNCTDDLSTCLNVSCE</sequence>
<dbReference type="Pfam" id="PF12661">
    <property type="entry name" value="hEGF"/>
    <property type="match status" value="1"/>
</dbReference>
<feature type="region of interest" description="Disordered" evidence="7">
    <location>
        <begin position="92"/>
        <end position="111"/>
    </location>
</feature>
<evidence type="ECO:0000313" key="9">
    <source>
        <dbReference type="Proteomes" id="UP000887566"/>
    </source>
</evidence>
<feature type="domain" description="EGF-like" evidence="8">
    <location>
        <begin position="512"/>
        <end position="548"/>
    </location>
</feature>
<evidence type="ECO:0000256" key="2">
    <source>
        <dbReference type="ARBA" id="ARBA00022729"/>
    </source>
</evidence>
<dbReference type="InterPro" id="IPR001881">
    <property type="entry name" value="EGF-like_Ca-bd_dom"/>
</dbReference>
<dbReference type="Proteomes" id="UP000887566">
    <property type="component" value="Unplaced"/>
</dbReference>
<feature type="disulfide bond" evidence="6">
    <location>
        <begin position="155"/>
        <end position="164"/>
    </location>
</feature>
<feature type="domain" description="EGF-like" evidence="8">
    <location>
        <begin position="319"/>
        <end position="352"/>
    </location>
</feature>
<feature type="disulfide bond" evidence="6">
    <location>
        <begin position="538"/>
        <end position="547"/>
    </location>
</feature>
<accession>A0A914XAX6</accession>
<dbReference type="PROSITE" id="PS50026">
    <property type="entry name" value="EGF_3"/>
    <property type="match status" value="5"/>
</dbReference>
<dbReference type="CDD" id="cd00054">
    <property type="entry name" value="EGF_CA"/>
    <property type="match status" value="3"/>
</dbReference>
<evidence type="ECO:0000256" key="7">
    <source>
        <dbReference type="SAM" id="MobiDB-lite"/>
    </source>
</evidence>
<dbReference type="SMART" id="SM00179">
    <property type="entry name" value="EGF_CA"/>
    <property type="match status" value="4"/>
</dbReference>
<keyword evidence="1 6" id="KW-0245">EGF-like domain</keyword>
<comment type="caution">
    <text evidence="6">Lacks conserved residue(s) required for the propagation of feature annotation.</text>
</comment>
<keyword evidence="3" id="KW-0677">Repeat</keyword>
<dbReference type="GO" id="GO:0045597">
    <property type="term" value="P:positive regulation of cell differentiation"/>
    <property type="evidence" value="ECO:0007669"/>
    <property type="project" value="UniProtKB-ARBA"/>
</dbReference>
<evidence type="ECO:0000256" key="5">
    <source>
        <dbReference type="ARBA" id="ARBA00023180"/>
    </source>
</evidence>
<dbReference type="GO" id="GO:0005509">
    <property type="term" value="F:calcium ion binding"/>
    <property type="evidence" value="ECO:0007669"/>
    <property type="project" value="InterPro"/>
</dbReference>
<dbReference type="Pfam" id="PF00008">
    <property type="entry name" value="EGF"/>
    <property type="match status" value="3"/>
</dbReference>
<evidence type="ECO:0000256" key="6">
    <source>
        <dbReference type="PROSITE-ProRule" id="PRU00076"/>
    </source>
</evidence>
<dbReference type="PROSITE" id="PS00022">
    <property type="entry name" value="EGF_1"/>
    <property type="match status" value="5"/>
</dbReference>
<name>A0A914XAX6_9BILA</name>
<feature type="disulfide bond" evidence="6">
    <location>
        <begin position="342"/>
        <end position="351"/>
    </location>
</feature>
<dbReference type="FunFam" id="2.10.25.10:FF:000012">
    <property type="entry name" value="Delta-like protein"/>
    <property type="match status" value="1"/>
</dbReference>
<dbReference type="InterPro" id="IPR013032">
    <property type="entry name" value="EGF-like_CS"/>
</dbReference>
<evidence type="ECO:0000259" key="8">
    <source>
        <dbReference type="PROSITE" id="PS50026"/>
    </source>
</evidence>
<reference evidence="10" key="1">
    <citation type="submission" date="2022-11" db="UniProtKB">
        <authorList>
            <consortium name="WormBaseParasite"/>
        </authorList>
    </citation>
    <scope>IDENTIFICATION</scope>
</reference>
<dbReference type="WBParaSite" id="PSAMB.scaffold7346size7800.g29955.t1">
    <property type="protein sequence ID" value="PSAMB.scaffold7346size7800.g29955.t1"/>
    <property type="gene ID" value="PSAMB.scaffold7346size7800.g29955"/>
</dbReference>
<protein>
    <submittedName>
        <fullName evidence="10">EGF-like domain-containing protein</fullName>
    </submittedName>
</protein>
<dbReference type="InterPro" id="IPR000742">
    <property type="entry name" value="EGF"/>
</dbReference>
<dbReference type="SMART" id="SM00181">
    <property type="entry name" value="EGF"/>
    <property type="match status" value="6"/>
</dbReference>
<evidence type="ECO:0000313" key="10">
    <source>
        <dbReference type="WBParaSite" id="PSAMB.scaffold7346size7800.g29955.t1"/>
    </source>
</evidence>
<organism evidence="9 10">
    <name type="scientific">Plectus sambesii</name>
    <dbReference type="NCBI Taxonomy" id="2011161"/>
    <lineage>
        <taxon>Eukaryota</taxon>
        <taxon>Metazoa</taxon>
        <taxon>Ecdysozoa</taxon>
        <taxon>Nematoda</taxon>
        <taxon>Chromadorea</taxon>
        <taxon>Plectida</taxon>
        <taxon>Plectina</taxon>
        <taxon>Plectoidea</taxon>
        <taxon>Plectidae</taxon>
        <taxon>Plectus</taxon>
    </lineage>
</organism>
<feature type="disulfide bond" evidence="6">
    <location>
        <begin position="197"/>
        <end position="206"/>
    </location>
</feature>
<dbReference type="PANTHER" id="PTHR12916:SF4">
    <property type="entry name" value="UNINFLATABLE, ISOFORM C"/>
    <property type="match status" value="1"/>
</dbReference>
<evidence type="ECO:0000256" key="4">
    <source>
        <dbReference type="ARBA" id="ARBA00023157"/>
    </source>
</evidence>
<feature type="domain" description="EGF-like" evidence="8">
    <location>
        <begin position="129"/>
        <end position="165"/>
    </location>
</feature>
<keyword evidence="4 6" id="KW-1015">Disulfide bond</keyword>
<evidence type="ECO:0000256" key="1">
    <source>
        <dbReference type="ARBA" id="ARBA00022536"/>
    </source>
</evidence>
<keyword evidence="9" id="KW-1185">Reference proteome</keyword>
<feature type="disulfide bond" evidence="6">
    <location>
        <begin position="323"/>
        <end position="333"/>
    </location>
</feature>
<feature type="disulfide bond" evidence="6">
    <location>
        <begin position="383"/>
        <end position="392"/>
    </location>
</feature>
<dbReference type="SUPFAM" id="SSF57196">
    <property type="entry name" value="EGF/Laminin"/>
    <property type="match status" value="4"/>
</dbReference>
<feature type="domain" description="EGF-like" evidence="8">
    <location>
        <begin position="169"/>
        <end position="207"/>
    </location>
</feature>
<evidence type="ECO:0000256" key="3">
    <source>
        <dbReference type="ARBA" id="ARBA00022737"/>
    </source>
</evidence>
<keyword evidence="2" id="KW-0732">Signal</keyword>
<proteinExistence type="predicted"/>
<dbReference type="PROSITE" id="PS01186">
    <property type="entry name" value="EGF_2"/>
    <property type="match status" value="3"/>
</dbReference>
<dbReference type="Gene3D" id="2.10.25.10">
    <property type="entry name" value="Laminin"/>
    <property type="match status" value="4"/>
</dbReference>
<keyword evidence="5" id="KW-0325">Glycoprotein</keyword>
<dbReference type="AlphaFoldDB" id="A0A914XAX6"/>
<feature type="domain" description="EGF-like" evidence="8">
    <location>
        <begin position="356"/>
        <end position="393"/>
    </location>
</feature>